<dbReference type="Gene3D" id="3.80.10.10">
    <property type="entry name" value="Ribonuclease Inhibitor"/>
    <property type="match status" value="1"/>
</dbReference>
<sequence>MRDDSITHECRHLFRSLPPSLEILDVSGRKVSTMYAEIGSECLRRKLRGGGLPNLKQIHLKGVSLLDDVTASFRYYFDEEAEGADLYAPFRLPFFACLPPSVEVLKLESCRLPGCSGPLGLAGKMMRGELASLKTLWLGDNDFAKLYGDDEISANSGSL</sequence>
<dbReference type="AlphaFoldDB" id="A0A0G4G4V4"/>
<dbReference type="SUPFAM" id="SSF52047">
    <property type="entry name" value="RNI-like"/>
    <property type="match status" value="1"/>
</dbReference>
<proteinExistence type="predicted"/>
<dbReference type="EMBL" id="CDMZ01000893">
    <property type="protein sequence ID" value="CEM23454.1"/>
    <property type="molecule type" value="Genomic_DNA"/>
</dbReference>
<organism evidence="1">
    <name type="scientific">Chromera velia CCMP2878</name>
    <dbReference type="NCBI Taxonomy" id="1169474"/>
    <lineage>
        <taxon>Eukaryota</taxon>
        <taxon>Sar</taxon>
        <taxon>Alveolata</taxon>
        <taxon>Colpodellida</taxon>
        <taxon>Chromeraceae</taxon>
        <taxon>Chromera</taxon>
    </lineage>
</organism>
<reference evidence="1" key="1">
    <citation type="submission" date="2014-11" db="EMBL/GenBank/DDBJ databases">
        <authorList>
            <person name="Otto D Thomas"/>
            <person name="Naeem Raeece"/>
        </authorList>
    </citation>
    <scope>NUCLEOTIDE SEQUENCE</scope>
</reference>
<dbReference type="VEuPathDB" id="CryptoDB:Cvel_20272"/>
<gene>
    <name evidence="1" type="ORF">Cvel_20272</name>
</gene>
<accession>A0A0G4G4V4</accession>
<protein>
    <submittedName>
        <fullName evidence="1">Uncharacterized protein</fullName>
    </submittedName>
</protein>
<evidence type="ECO:0000313" key="1">
    <source>
        <dbReference type="EMBL" id="CEM23454.1"/>
    </source>
</evidence>
<dbReference type="InterPro" id="IPR032675">
    <property type="entry name" value="LRR_dom_sf"/>
</dbReference>
<name>A0A0G4G4V4_9ALVE</name>
<dbReference type="PhylomeDB" id="A0A0G4G4V4"/>